<dbReference type="GO" id="GO:0030943">
    <property type="term" value="F:mitochondrion targeting sequence binding"/>
    <property type="evidence" value="ECO:0007669"/>
    <property type="project" value="TreeGrafter"/>
</dbReference>
<keyword evidence="12" id="KW-1185">Reference proteome</keyword>
<dbReference type="AlphaFoldDB" id="A0A1A8WJG4"/>
<dbReference type="OMA" id="QPTNIDY"/>
<evidence type="ECO:0000256" key="8">
    <source>
        <dbReference type="RuleBase" id="RU367038"/>
    </source>
</evidence>
<dbReference type="InterPro" id="IPR039175">
    <property type="entry name" value="TIM22"/>
</dbReference>
<sequence>MNLNNNSNNGSSYNNRSNNNIILSDKYINLNILKKGEELNDQEKLFLKVHTYLNEGIIPKCIGMGIGGGFVGILIGAFFFSMQPSNIDYTLSYKEQLKEQFCLFKQSIKNSCVNFAKIGFLFSFYENSLQKMRAANDITNTLYSGCLTGATISYKKGLPSMISGCASFAAFSAVIEKLQKSKKF</sequence>
<evidence type="ECO:0000256" key="6">
    <source>
        <dbReference type="ARBA" id="ARBA00023128"/>
    </source>
</evidence>
<dbReference type="OrthoDB" id="75343at2759"/>
<feature type="transmembrane region" description="Helical" evidence="8">
    <location>
        <begin position="57"/>
        <end position="80"/>
    </location>
</feature>
<evidence type="ECO:0000313" key="9">
    <source>
        <dbReference type="EMBL" id="SBS93082.1"/>
    </source>
</evidence>
<dbReference type="Proteomes" id="UP000078597">
    <property type="component" value="Unassembled WGS sequence"/>
</dbReference>
<dbReference type="GO" id="GO:0045039">
    <property type="term" value="P:protein insertion into mitochondrial inner membrane"/>
    <property type="evidence" value="ECO:0007669"/>
    <property type="project" value="UniProtKB-UniRule"/>
</dbReference>
<reference evidence="10 12" key="3">
    <citation type="submission" date="2016-06" db="EMBL/GenBank/DDBJ databases">
        <authorList>
            <consortium name="Pathogen Informatics"/>
        </authorList>
    </citation>
    <scope>NUCLEOTIDE SEQUENCE [LARGE SCALE GENOMIC DNA]</scope>
</reference>
<evidence type="ECO:0000256" key="5">
    <source>
        <dbReference type="ARBA" id="ARBA00022989"/>
    </source>
</evidence>
<evidence type="ECO:0000313" key="10">
    <source>
        <dbReference type="EMBL" id="SCO93111.1"/>
    </source>
</evidence>
<dbReference type="PANTHER" id="PTHR14110">
    <property type="entry name" value="MITOCHONDRIAL IMPORT INNER MEMBRANE TRANSLOCASE SUBUNIT TIM22"/>
    <property type="match status" value="1"/>
</dbReference>
<dbReference type="GO" id="GO:0042721">
    <property type="term" value="C:TIM22 mitochondrial import inner membrane insertion complex"/>
    <property type="evidence" value="ECO:0007669"/>
    <property type="project" value="UniProtKB-UniRule"/>
</dbReference>
<keyword evidence="7 8" id="KW-0472">Membrane</keyword>
<keyword evidence="8" id="KW-0813">Transport</keyword>
<evidence type="ECO:0000313" key="12">
    <source>
        <dbReference type="Proteomes" id="UP000219813"/>
    </source>
</evidence>
<evidence type="ECO:0000256" key="4">
    <source>
        <dbReference type="ARBA" id="ARBA00022792"/>
    </source>
</evidence>
<dbReference type="PANTHER" id="PTHR14110:SF0">
    <property type="entry name" value="MITOCHONDRIAL IMPORT INNER MEMBRANE TRANSLOCASE SUBUNIT TIM22"/>
    <property type="match status" value="1"/>
</dbReference>
<name>A0A1A8WJG4_PLAMA</name>
<comment type="similarity">
    <text evidence="2 8">Belongs to the Tim17/Tim22/Tim23 family.</text>
</comment>
<keyword evidence="8" id="KW-0653">Protein transport</keyword>
<evidence type="ECO:0000256" key="1">
    <source>
        <dbReference type="ARBA" id="ARBA00004448"/>
    </source>
</evidence>
<evidence type="ECO:0000256" key="7">
    <source>
        <dbReference type="ARBA" id="ARBA00023136"/>
    </source>
</evidence>
<evidence type="ECO:0000256" key="3">
    <source>
        <dbReference type="ARBA" id="ARBA00022692"/>
    </source>
</evidence>
<dbReference type="KEGG" id="pmal:PMUG01_11036200"/>
<dbReference type="GeneID" id="39869823"/>
<dbReference type="RefSeq" id="XP_028862550.1">
    <property type="nucleotide sequence ID" value="XM_029006018.1"/>
</dbReference>
<dbReference type="VEuPathDB" id="PlasmoDB:PmUG01_11036200"/>
<dbReference type="EMBL" id="LT594632">
    <property type="protein sequence ID" value="SCO93111.1"/>
    <property type="molecule type" value="Genomic_DNA"/>
</dbReference>
<keyword evidence="4 8" id="KW-0999">Mitochondrion inner membrane</keyword>
<dbReference type="GO" id="GO:0008320">
    <property type="term" value="F:protein transmembrane transporter activity"/>
    <property type="evidence" value="ECO:0007669"/>
    <property type="project" value="UniProtKB-UniRule"/>
</dbReference>
<accession>A0A1A8WJG4</accession>
<organism evidence="9 11">
    <name type="scientific">Plasmodium malariae</name>
    <dbReference type="NCBI Taxonomy" id="5858"/>
    <lineage>
        <taxon>Eukaryota</taxon>
        <taxon>Sar</taxon>
        <taxon>Alveolata</taxon>
        <taxon>Apicomplexa</taxon>
        <taxon>Aconoidasida</taxon>
        <taxon>Haemosporida</taxon>
        <taxon>Plasmodiidae</taxon>
        <taxon>Plasmodium</taxon>
        <taxon>Plasmodium (Plasmodium)</taxon>
    </lineage>
</organism>
<comment type="caution">
    <text evidence="8">Lacks conserved residue(s) required for the propagation of feature annotation.</text>
</comment>
<protein>
    <recommendedName>
        <fullName evidence="8">Mitochondrial import inner membrane translocase subunit TIM22</fullName>
    </recommendedName>
</protein>
<reference evidence="9" key="1">
    <citation type="submission" date="2016-05" db="EMBL/GenBank/DDBJ databases">
        <authorList>
            <person name="Lavstsen T."/>
            <person name="Jespersen J.S."/>
        </authorList>
    </citation>
    <scope>NUCLEOTIDE SEQUENCE [LARGE SCALE GENOMIC DNA]</scope>
</reference>
<keyword evidence="6 8" id="KW-0496">Mitochondrion</keyword>
<evidence type="ECO:0000256" key="2">
    <source>
        <dbReference type="ARBA" id="ARBA00008444"/>
    </source>
</evidence>
<comment type="function">
    <text evidence="8">Essential core component of the TIM22 complex, a complex that mediates the import and insertion of multi-pass transmembrane proteins into the mitochondrial inner membrane. In the TIM22 complex, it constitutes the voltage-activated and signal-gated channel. Forms a twin-pore translocase that uses the membrane potential as external driving force in 2 voltage-dependent steps.</text>
</comment>
<dbReference type="Pfam" id="PF02466">
    <property type="entry name" value="Tim17"/>
    <property type="match status" value="1"/>
</dbReference>
<gene>
    <name evidence="10" type="primary">TIM22</name>
    <name evidence="9" type="ORF">PMALA_038440</name>
    <name evidence="10" type="ORF">PMUG01_11036200</name>
</gene>
<proteinExistence type="inferred from homology"/>
<reference evidence="11" key="2">
    <citation type="submission" date="2016-05" db="EMBL/GenBank/DDBJ databases">
        <authorList>
            <person name="Naeem Raeece"/>
        </authorList>
    </citation>
    <scope>NUCLEOTIDE SEQUENCE [LARGE SCALE GENOMIC DNA]</scope>
</reference>
<keyword evidence="8" id="KW-0811">Translocation</keyword>
<evidence type="ECO:0000313" key="11">
    <source>
        <dbReference type="Proteomes" id="UP000078597"/>
    </source>
</evidence>
<comment type="subcellular location">
    <subcellularLocation>
        <location evidence="1 8">Mitochondrion inner membrane</location>
        <topology evidence="1 8">Multi-pass membrane protein</topology>
    </subcellularLocation>
</comment>
<keyword evidence="3 8" id="KW-0812">Transmembrane</keyword>
<keyword evidence="5 8" id="KW-1133">Transmembrane helix</keyword>
<dbReference type="Proteomes" id="UP000219813">
    <property type="component" value="Chromosome 11"/>
</dbReference>
<dbReference type="EMBL" id="FLQW01002373">
    <property type="protein sequence ID" value="SBS93082.1"/>
    <property type="molecule type" value="Genomic_DNA"/>
</dbReference>
<comment type="subunit">
    <text evidence="8">Component of the TIM22 complex.</text>
</comment>